<accession>A0ABT4XEZ5</accession>
<keyword evidence="2" id="KW-1185">Reference proteome</keyword>
<evidence type="ECO:0000313" key="2">
    <source>
        <dbReference type="Proteomes" id="UP001212042"/>
    </source>
</evidence>
<organism evidence="1 2">
    <name type="scientific">Pseudomonas aestuarii</name>
    <dbReference type="NCBI Taxonomy" id="3018340"/>
    <lineage>
        <taxon>Bacteria</taxon>
        <taxon>Pseudomonadati</taxon>
        <taxon>Pseudomonadota</taxon>
        <taxon>Gammaproteobacteria</taxon>
        <taxon>Pseudomonadales</taxon>
        <taxon>Pseudomonadaceae</taxon>
        <taxon>Pseudomonas</taxon>
    </lineage>
</organism>
<reference evidence="1 2" key="1">
    <citation type="submission" date="2023-01" db="EMBL/GenBank/DDBJ databases">
        <title>Pseudomonas SA3-5T sp. nov., isolated from tidal flat sediment.</title>
        <authorList>
            <person name="Kim H.S."/>
            <person name="Kim J.-S."/>
            <person name="Suh M.K."/>
            <person name="Eom M.K."/>
            <person name="Lee J.-S."/>
        </authorList>
    </citation>
    <scope>NUCLEOTIDE SEQUENCE [LARGE SCALE GENOMIC DNA]</scope>
    <source>
        <strain evidence="1 2">SA3-5</strain>
    </source>
</reference>
<dbReference type="RefSeq" id="WP_271347683.1">
    <property type="nucleotide sequence ID" value="NZ_JAQJZJ010000004.1"/>
</dbReference>
<name>A0ABT4XEZ5_9PSED</name>
<dbReference type="EMBL" id="JAQJZJ010000004">
    <property type="protein sequence ID" value="MDA7086779.1"/>
    <property type="molecule type" value="Genomic_DNA"/>
</dbReference>
<proteinExistence type="predicted"/>
<comment type="caution">
    <text evidence="1">The sequence shown here is derived from an EMBL/GenBank/DDBJ whole genome shotgun (WGS) entry which is preliminary data.</text>
</comment>
<evidence type="ECO:0000313" key="1">
    <source>
        <dbReference type="EMBL" id="MDA7086779.1"/>
    </source>
</evidence>
<gene>
    <name evidence="1" type="ORF">PH586_10340</name>
</gene>
<dbReference type="Proteomes" id="UP001212042">
    <property type="component" value="Unassembled WGS sequence"/>
</dbReference>
<protein>
    <submittedName>
        <fullName evidence="1">Uncharacterized protein</fullName>
    </submittedName>
</protein>
<sequence length="68" mass="7651">MYTDILGIKAEELGRPKFILLNVSVQDALGLLFKFTPLEIQTVGLVVITRHAETIMWRHRPALASFNG</sequence>